<dbReference type="PROSITE" id="PS51387">
    <property type="entry name" value="FAD_PCMH"/>
    <property type="match status" value="1"/>
</dbReference>
<dbReference type="InterPro" id="IPR036318">
    <property type="entry name" value="FAD-bd_PCMH-like_sf"/>
</dbReference>
<protein>
    <submittedName>
        <fullName evidence="5">FAD linked oxidase domain-containing protein</fullName>
        <ecNumber evidence="5">1.1.3.15</ecNumber>
    </submittedName>
</protein>
<dbReference type="Proteomes" id="UP000247459">
    <property type="component" value="Unassembled WGS sequence"/>
</dbReference>
<keyword evidence="1" id="KW-0285">Flavoprotein</keyword>
<accession>A0A2W0C1R2</accession>
<organism evidence="5 6">
    <name type="scientific">Paenibacillus illinoisensis</name>
    <dbReference type="NCBI Taxonomy" id="59845"/>
    <lineage>
        <taxon>Bacteria</taxon>
        <taxon>Bacillati</taxon>
        <taxon>Bacillota</taxon>
        <taxon>Bacilli</taxon>
        <taxon>Bacillales</taxon>
        <taxon>Paenibacillaceae</taxon>
        <taxon>Paenibacillus</taxon>
    </lineage>
</organism>
<gene>
    <name evidence="5" type="ORF">PIL02S_06383</name>
</gene>
<dbReference type="InterPro" id="IPR016164">
    <property type="entry name" value="FAD-linked_Oxase-like_C"/>
</dbReference>
<dbReference type="Gene3D" id="3.30.465.10">
    <property type="match status" value="1"/>
</dbReference>
<dbReference type="PANTHER" id="PTHR11748:SF119">
    <property type="entry name" value="D-2-HYDROXYGLUTARATE DEHYDROGENASE"/>
    <property type="match status" value="1"/>
</dbReference>
<sequence>MNEHWIAVLKERMDPELLQWEEAALAKYSMDYHHFSPVLASQLQGKVAECIASPRTEEELDDLLSIAAELGVPLTIRGNGTGNYGQCVPVTGGIVLNLAKYNKVLEMGEGTMRIQAGARLGKMESTARKAGYELRTMPSTFQSATIGGFLCGGFGGIGSISWGTIWDGLVRSLKIKTVEVHPRTIELQGDEVLPYLHTYGTIGILSEVEINLAPRVEWMQWAVTFDRFEQAFRFGQSVAEDTSLVKRLISIHEWPVPSYFLPLDLPADHAVALLEVDTANESQLERILSEYGGHLAMKVSAEQYHKGVGVSDFTWNHTTLWARKADPGLTYLQLNFDSSFALEQISSMKKEYPEVMNHIEFARQNGNLLISGLPLVPFTTEEKLNQLMECYEKNRVIVNNPHTWDLKEGGRSYAHDRLWEIKHRNDPKGILNQEKLKRSAVSGI</sequence>
<dbReference type="SUPFAM" id="SSF56176">
    <property type="entry name" value="FAD-binding/transporter-associated domain-like"/>
    <property type="match status" value="1"/>
</dbReference>
<dbReference type="InterPro" id="IPR016166">
    <property type="entry name" value="FAD-bd_PCMH"/>
</dbReference>
<dbReference type="PANTHER" id="PTHR11748">
    <property type="entry name" value="D-LACTATE DEHYDROGENASE"/>
    <property type="match status" value="1"/>
</dbReference>
<evidence type="ECO:0000256" key="2">
    <source>
        <dbReference type="ARBA" id="ARBA00022827"/>
    </source>
</evidence>
<dbReference type="AlphaFoldDB" id="A0A2W0C1R2"/>
<evidence type="ECO:0000313" key="5">
    <source>
        <dbReference type="EMBL" id="PYY25806.1"/>
    </source>
</evidence>
<dbReference type="GO" id="GO:0071949">
    <property type="term" value="F:FAD binding"/>
    <property type="evidence" value="ECO:0007669"/>
    <property type="project" value="InterPro"/>
</dbReference>
<evidence type="ECO:0000259" key="4">
    <source>
        <dbReference type="PROSITE" id="PS51387"/>
    </source>
</evidence>
<dbReference type="GO" id="GO:0004458">
    <property type="term" value="F:D-lactate dehydrogenase (cytochrome) activity"/>
    <property type="evidence" value="ECO:0007669"/>
    <property type="project" value="TreeGrafter"/>
</dbReference>
<name>A0A2W0C1R2_9BACL</name>
<dbReference type="OrthoDB" id="9811261at2"/>
<dbReference type="EC" id="1.1.3.15" evidence="5"/>
<dbReference type="Pfam" id="PF01565">
    <property type="entry name" value="FAD_binding_4"/>
    <property type="match status" value="1"/>
</dbReference>
<feature type="domain" description="FAD-binding PCMH-type" evidence="4">
    <location>
        <begin position="43"/>
        <end position="215"/>
    </location>
</feature>
<dbReference type="InterPro" id="IPR016169">
    <property type="entry name" value="FAD-bd_PCMH_sub2"/>
</dbReference>
<keyword evidence="2" id="KW-0274">FAD</keyword>
<dbReference type="SUPFAM" id="SSF55103">
    <property type="entry name" value="FAD-linked oxidases, C-terminal domain"/>
    <property type="match status" value="1"/>
</dbReference>
<evidence type="ECO:0000313" key="6">
    <source>
        <dbReference type="Proteomes" id="UP000247459"/>
    </source>
</evidence>
<comment type="caution">
    <text evidence="5">The sequence shown here is derived from an EMBL/GenBank/DDBJ whole genome shotgun (WGS) entry which is preliminary data.</text>
</comment>
<proteinExistence type="predicted"/>
<dbReference type="InterPro" id="IPR006094">
    <property type="entry name" value="Oxid_FAD_bind_N"/>
</dbReference>
<dbReference type="GO" id="GO:1903457">
    <property type="term" value="P:lactate catabolic process"/>
    <property type="evidence" value="ECO:0007669"/>
    <property type="project" value="TreeGrafter"/>
</dbReference>
<evidence type="ECO:0000256" key="3">
    <source>
        <dbReference type="ARBA" id="ARBA00023002"/>
    </source>
</evidence>
<keyword evidence="3 5" id="KW-0560">Oxidoreductase</keyword>
<dbReference type="RefSeq" id="WP_095357800.1">
    <property type="nucleotide sequence ID" value="NZ_PRLG01000032.1"/>
</dbReference>
<dbReference type="GO" id="GO:0003973">
    <property type="term" value="F:(S)-2-hydroxy-acid oxidase activity"/>
    <property type="evidence" value="ECO:0007669"/>
    <property type="project" value="UniProtKB-EC"/>
</dbReference>
<dbReference type="EMBL" id="PRLG01000032">
    <property type="protein sequence ID" value="PYY25806.1"/>
    <property type="molecule type" value="Genomic_DNA"/>
</dbReference>
<dbReference type="GO" id="GO:0008720">
    <property type="term" value="F:D-lactate dehydrogenase (NAD+) activity"/>
    <property type="evidence" value="ECO:0007669"/>
    <property type="project" value="TreeGrafter"/>
</dbReference>
<reference evidence="5 6" key="1">
    <citation type="submission" date="2018-01" db="EMBL/GenBank/DDBJ databases">
        <title>Genome sequence of the PGP bacterium Paenibacillus illinoisensis E3.</title>
        <authorList>
            <person name="Rolli E."/>
            <person name="Marasco R."/>
            <person name="Bessem C."/>
            <person name="Michoud G."/>
            <person name="Gaiarsa S."/>
            <person name="Borin S."/>
            <person name="Daffonchio D."/>
        </authorList>
    </citation>
    <scope>NUCLEOTIDE SEQUENCE [LARGE SCALE GENOMIC DNA]</scope>
    <source>
        <strain evidence="5 6">E3</strain>
    </source>
</reference>
<evidence type="ECO:0000256" key="1">
    <source>
        <dbReference type="ARBA" id="ARBA00022630"/>
    </source>
</evidence>